<dbReference type="CDD" id="cd07377">
    <property type="entry name" value="WHTH_GntR"/>
    <property type="match status" value="1"/>
</dbReference>
<organism evidence="5 6">
    <name type="scientific">Lottiidibacillus patelloidae</name>
    <dbReference type="NCBI Taxonomy" id="2670334"/>
    <lineage>
        <taxon>Bacteria</taxon>
        <taxon>Bacillati</taxon>
        <taxon>Bacillota</taxon>
        <taxon>Bacilli</taxon>
        <taxon>Bacillales</taxon>
        <taxon>Bacillaceae</taxon>
        <taxon>Lottiidibacillus</taxon>
    </lineage>
</organism>
<evidence type="ECO:0000256" key="1">
    <source>
        <dbReference type="ARBA" id="ARBA00023015"/>
    </source>
</evidence>
<keyword evidence="2" id="KW-0238">DNA-binding</keyword>
<dbReference type="GO" id="GO:0003700">
    <property type="term" value="F:DNA-binding transcription factor activity"/>
    <property type="evidence" value="ECO:0007669"/>
    <property type="project" value="InterPro"/>
</dbReference>
<dbReference type="InterPro" id="IPR036388">
    <property type="entry name" value="WH-like_DNA-bd_sf"/>
</dbReference>
<evidence type="ECO:0000313" key="6">
    <source>
        <dbReference type="Proteomes" id="UP000217083"/>
    </source>
</evidence>
<comment type="caution">
    <text evidence="5">The sequence shown here is derived from an EMBL/GenBank/DDBJ whole genome shotgun (WGS) entry which is preliminary data.</text>
</comment>
<dbReference type="InterPro" id="IPR000524">
    <property type="entry name" value="Tscrpt_reg_HTH_GntR"/>
</dbReference>
<keyword evidence="3" id="KW-0804">Transcription</keyword>
<dbReference type="PROSITE" id="PS50949">
    <property type="entry name" value="HTH_GNTR"/>
    <property type="match status" value="1"/>
</dbReference>
<keyword evidence="1" id="KW-0805">Transcription regulation</keyword>
<dbReference type="Gene3D" id="1.20.120.530">
    <property type="entry name" value="GntR ligand-binding domain-like"/>
    <property type="match status" value="1"/>
</dbReference>
<dbReference type="InterPro" id="IPR036390">
    <property type="entry name" value="WH_DNA-bd_sf"/>
</dbReference>
<dbReference type="Pfam" id="PF07729">
    <property type="entry name" value="FCD"/>
    <property type="match status" value="1"/>
</dbReference>
<dbReference type="SUPFAM" id="SSF48008">
    <property type="entry name" value="GntR ligand-binding domain-like"/>
    <property type="match status" value="1"/>
</dbReference>
<dbReference type="AlphaFoldDB" id="A0A263BW46"/>
<dbReference type="GO" id="GO:0003677">
    <property type="term" value="F:DNA binding"/>
    <property type="evidence" value="ECO:0007669"/>
    <property type="project" value="UniProtKB-KW"/>
</dbReference>
<dbReference type="EMBL" id="NPIA01000002">
    <property type="protein sequence ID" value="OZM57959.1"/>
    <property type="molecule type" value="Genomic_DNA"/>
</dbReference>
<proteinExistence type="predicted"/>
<dbReference type="Proteomes" id="UP000217083">
    <property type="component" value="Unassembled WGS sequence"/>
</dbReference>
<dbReference type="Pfam" id="PF00392">
    <property type="entry name" value="GntR"/>
    <property type="match status" value="1"/>
</dbReference>
<accession>A0A263BW46</accession>
<evidence type="ECO:0000313" key="5">
    <source>
        <dbReference type="EMBL" id="OZM57959.1"/>
    </source>
</evidence>
<dbReference type="PANTHER" id="PTHR43537">
    <property type="entry name" value="TRANSCRIPTIONAL REGULATOR, GNTR FAMILY"/>
    <property type="match status" value="1"/>
</dbReference>
<name>A0A263BW46_9BACI</name>
<keyword evidence="6" id="KW-1185">Reference proteome</keyword>
<dbReference type="RefSeq" id="WP_094923320.1">
    <property type="nucleotide sequence ID" value="NZ_NPIA01000002.1"/>
</dbReference>
<dbReference type="PANTHER" id="PTHR43537:SF54">
    <property type="entry name" value="TRANSCRIPTIONAL REGULATOR, GNTR FAMILY"/>
    <property type="match status" value="1"/>
</dbReference>
<reference evidence="5 6" key="2">
    <citation type="submission" date="2017-09" db="EMBL/GenBank/DDBJ databases">
        <title>Bacillus patelloidae sp. nov., isolated from the intestinal tract of a marine limpet.</title>
        <authorList>
            <person name="Liu R."/>
            <person name="Dong C."/>
            <person name="Shao Z."/>
        </authorList>
    </citation>
    <scope>NUCLEOTIDE SEQUENCE [LARGE SCALE GENOMIC DNA]</scope>
    <source>
        <strain evidence="5 6">SA5d-4</strain>
    </source>
</reference>
<dbReference type="Gene3D" id="1.10.10.10">
    <property type="entry name" value="Winged helix-like DNA-binding domain superfamily/Winged helix DNA-binding domain"/>
    <property type="match status" value="1"/>
</dbReference>
<gene>
    <name evidence="5" type="ORF">CIB95_06280</name>
</gene>
<sequence length="213" mass="24408">MSSQKKVYIEILNKIHDIIETDGLQAGDKLPSERELSDRLNAGRSSVREALRSLELLGLIETRRGEGTYIVDANEYRLIEILGSFILQNDKVVEDLIELKDIIEMTALPLACQRLSDNELDELLQLGEQIFNEPNEDTLQAFHRRIVEGSKNRLLFRVWNILYQYYKNTGHQLQLVDKDSYSSLLRALKERETSKASELLSRILSVNSTTSAL</sequence>
<evidence type="ECO:0000259" key="4">
    <source>
        <dbReference type="PROSITE" id="PS50949"/>
    </source>
</evidence>
<dbReference type="PRINTS" id="PR00035">
    <property type="entry name" value="HTHGNTR"/>
</dbReference>
<dbReference type="SMART" id="SM00895">
    <property type="entry name" value="FCD"/>
    <property type="match status" value="1"/>
</dbReference>
<dbReference type="SUPFAM" id="SSF46785">
    <property type="entry name" value="Winged helix' DNA-binding domain"/>
    <property type="match status" value="1"/>
</dbReference>
<dbReference type="SMART" id="SM00345">
    <property type="entry name" value="HTH_GNTR"/>
    <property type="match status" value="1"/>
</dbReference>
<protein>
    <recommendedName>
        <fullName evidence="4">HTH gntR-type domain-containing protein</fullName>
    </recommendedName>
</protein>
<dbReference type="InterPro" id="IPR008920">
    <property type="entry name" value="TF_FadR/GntR_C"/>
</dbReference>
<reference evidence="6" key="1">
    <citation type="submission" date="2017-08" db="EMBL/GenBank/DDBJ databases">
        <authorList>
            <person name="Huang Z."/>
        </authorList>
    </citation>
    <scope>NUCLEOTIDE SEQUENCE [LARGE SCALE GENOMIC DNA]</scope>
    <source>
        <strain evidence="6">SA5d-4</strain>
    </source>
</reference>
<feature type="domain" description="HTH gntR-type" evidence="4">
    <location>
        <begin position="5"/>
        <end position="73"/>
    </location>
</feature>
<evidence type="ECO:0000256" key="3">
    <source>
        <dbReference type="ARBA" id="ARBA00023163"/>
    </source>
</evidence>
<evidence type="ECO:0000256" key="2">
    <source>
        <dbReference type="ARBA" id="ARBA00023125"/>
    </source>
</evidence>
<dbReference type="InterPro" id="IPR011711">
    <property type="entry name" value="GntR_C"/>
</dbReference>